<dbReference type="AlphaFoldDB" id="A0A8K0G1I3"/>
<dbReference type="InterPro" id="IPR036005">
    <property type="entry name" value="Creatinase/aminopeptidase-like"/>
</dbReference>
<dbReference type="PANTHER" id="PTHR48480">
    <property type="match status" value="1"/>
</dbReference>
<keyword evidence="8" id="KW-0464">Manganese</keyword>
<evidence type="ECO:0000256" key="12">
    <source>
        <dbReference type="ARBA" id="ARBA00044252"/>
    </source>
</evidence>
<dbReference type="GO" id="GO:0070006">
    <property type="term" value="F:metalloaminopeptidase activity"/>
    <property type="evidence" value="ECO:0007669"/>
    <property type="project" value="InterPro"/>
</dbReference>
<dbReference type="FunFam" id="3.90.230.10:FF:000002">
    <property type="entry name" value="Xaa-Pro aminopeptidase 3"/>
    <property type="match status" value="1"/>
</dbReference>
<dbReference type="Pfam" id="PF05195">
    <property type="entry name" value="AMP_N"/>
    <property type="match status" value="1"/>
</dbReference>
<keyword evidence="5" id="KW-0378">Hydrolase</keyword>
<dbReference type="GO" id="GO:0102009">
    <property type="term" value="F:proline dipeptidase activity"/>
    <property type="evidence" value="ECO:0007669"/>
    <property type="project" value="UniProtKB-EC"/>
</dbReference>
<evidence type="ECO:0000256" key="3">
    <source>
        <dbReference type="ARBA" id="ARBA00022670"/>
    </source>
</evidence>
<name>A0A8K0G1I3_IGNLU</name>
<evidence type="ECO:0000256" key="5">
    <source>
        <dbReference type="ARBA" id="ARBA00022801"/>
    </source>
</evidence>
<dbReference type="Gene3D" id="3.40.350.10">
    <property type="entry name" value="Creatinase/prolidase N-terminal domain"/>
    <property type="match status" value="1"/>
</dbReference>
<evidence type="ECO:0000259" key="17">
    <source>
        <dbReference type="SMART" id="SM01011"/>
    </source>
</evidence>
<dbReference type="InterPro" id="IPR029149">
    <property type="entry name" value="Creatin/AminoP/Spt16_N"/>
</dbReference>
<keyword evidence="4 16" id="KW-0479">Metal-binding</keyword>
<evidence type="ECO:0000256" key="11">
    <source>
        <dbReference type="ARBA" id="ARBA00044141"/>
    </source>
</evidence>
<protein>
    <recommendedName>
        <fullName evidence="11">Xaa-Pro dipeptidase</fullName>
        <ecNumber evidence="10">3.4.13.9</ecNumber>
    </recommendedName>
    <alternativeName>
        <fullName evidence="14">Imidodipeptidase</fullName>
    </alternativeName>
    <alternativeName>
        <fullName evidence="12">Peptidase D</fullName>
    </alternativeName>
    <alternativeName>
        <fullName evidence="13">Proline dipeptidase</fullName>
    </alternativeName>
</protein>
<dbReference type="EMBL" id="VTPC01090630">
    <property type="protein sequence ID" value="KAF2882314.1"/>
    <property type="molecule type" value="Genomic_DNA"/>
</dbReference>
<evidence type="ECO:0000256" key="14">
    <source>
        <dbReference type="ARBA" id="ARBA00044351"/>
    </source>
</evidence>
<dbReference type="CDD" id="cd01087">
    <property type="entry name" value="Prolidase"/>
    <property type="match status" value="1"/>
</dbReference>
<dbReference type="Gene3D" id="3.90.230.10">
    <property type="entry name" value="Creatinase/methionine aminopeptidase superfamily"/>
    <property type="match status" value="1"/>
</dbReference>
<comment type="cofactor">
    <cofactor evidence="1">
        <name>Mn(2+)</name>
        <dbReference type="ChEBI" id="CHEBI:29035"/>
    </cofactor>
</comment>
<evidence type="ECO:0000256" key="7">
    <source>
        <dbReference type="ARBA" id="ARBA00023049"/>
    </source>
</evidence>
<evidence type="ECO:0000313" key="18">
    <source>
        <dbReference type="EMBL" id="KAF2882314.1"/>
    </source>
</evidence>
<dbReference type="PROSITE" id="PS00491">
    <property type="entry name" value="PROLINE_PEPTIDASE"/>
    <property type="match status" value="1"/>
</dbReference>
<feature type="domain" description="Aminopeptidase P N-terminal" evidence="17">
    <location>
        <begin position="17"/>
        <end position="155"/>
    </location>
</feature>
<evidence type="ECO:0000256" key="15">
    <source>
        <dbReference type="ARBA" id="ARBA00048994"/>
    </source>
</evidence>
<accession>A0A8K0G1I3</accession>
<dbReference type="GO" id="GO:0030145">
    <property type="term" value="F:manganese ion binding"/>
    <property type="evidence" value="ECO:0007669"/>
    <property type="project" value="InterPro"/>
</dbReference>
<evidence type="ECO:0000313" key="19">
    <source>
        <dbReference type="Proteomes" id="UP000801492"/>
    </source>
</evidence>
<evidence type="ECO:0000256" key="2">
    <source>
        <dbReference type="ARBA" id="ARBA00011738"/>
    </source>
</evidence>
<evidence type="ECO:0000256" key="1">
    <source>
        <dbReference type="ARBA" id="ARBA00001936"/>
    </source>
</evidence>
<dbReference type="EC" id="3.4.13.9" evidence="10"/>
<dbReference type="GO" id="GO:0006508">
    <property type="term" value="P:proteolysis"/>
    <property type="evidence" value="ECO:0007669"/>
    <property type="project" value="UniProtKB-KW"/>
</dbReference>
<dbReference type="SUPFAM" id="SSF53092">
    <property type="entry name" value="Creatinase/prolidase N-terminal domain"/>
    <property type="match status" value="1"/>
</dbReference>
<proteinExistence type="inferred from homology"/>
<evidence type="ECO:0000256" key="8">
    <source>
        <dbReference type="ARBA" id="ARBA00023211"/>
    </source>
</evidence>
<dbReference type="OrthoDB" id="10261878at2759"/>
<dbReference type="InterPro" id="IPR052433">
    <property type="entry name" value="X-Pro_dipept-like"/>
</dbReference>
<evidence type="ECO:0000256" key="4">
    <source>
        <dbReference type="ARBA" id="ARBA00022723"/>
    </source>
</evidence>
<keyword evidence="19" id="KW-1185">Reference proteome</keyword>
<evidence type="ECO:0000256" key="16">
    <source>
        <dbReference type="RuleBase" id="RU000590"/>
    </source>
</evidence>
<evidence type="ECO:0000256" key="13">
    <source>
        <dbReference type="ARBA" id="ARBA00044284"/>
    </source>
</evidence>
<dbReference type="InterPro" id="IPR007865">
    <property type="entry name" value="Aminopep_P_N"/>
</dbReference>
<comment type="caution">
    <text evidence="18">The sequence shown here is derived from an EMBL/GenBank/DDBJ whole genome shotgun (WGS) entry which is preliminary data.</text>
</comment>
<evidence type="ECO:0000256" key="10">
    <source>
        <dbReference type="ARBA" id="ARBA00044051"/>
    </source>
</evidence>
<sequence length="487" mass="54524">MFKNNGKLSMGEGTHEISMELFALNRKRLVEKLRTKNPPKDAIVFLQGGVDVPFNDTDVYFIFRQESYFMWAFGVLEPDCYGAIEIETGKTHLFVPRLPDSYAIWMGPLHSLEDFSKKYLIENVYYSDTIADVLTNLNPSALLIMNGVNSDSGLDFTEPYFEGIENFTLEREILYNEIADLRVVKSNLELDVMKYVIEVSSAAHRKVMRMAKPGRSEYQCESEFLHHTYSVGGCRHVSYTCICGSGTNSAILHYGHAGAPNDRFIKEGDICLFDMGANYFGYAADITCSFPPNGKFTPDQKLIYEAVLEANLAVTNTAKPGVNWLDMHFLANRVLLSELKKGGLLQGDVDEMVSAGLGHTFQPHGLGHLLGLDVHDVGGYLPSHPERRKAPTGAHKLRTSRNLLEGMVLTIEPGCYFIDPLLDEALEDPNLSKFLVPEAIKRFRGFGGVRIEDDVLVTATGIKNLTKVPRTVPEIEDWIANKDDDKY</sequence>
<gene>
    <name evidence="18" type="ORF">ILUMI_23879</name>
</gene>
<keyword evidence="6" id="KW-0224">Dipeptidase</keyword>
<reference evidence="18" key="1">
    <citation type="submission" date="2019-08" db="EMBL/GenBank/DDBJ databases">
        <title>The genome of the North American firefly Photinus pyralis.</title>
        <authorList>
            <consortium name="Photinus pyralis genome working group"/>
            <person name="Fallon T.R."/>
            <person name="Sander Lower S.E."/>
            <person name="Weng J.-K."/>
        </authorList>
    </citation>
    <scope>NUCLEOTIDE SEQUENCE</scope>
    <source>
        <strain evidence="18">TRF0915ILg1</strain>
        <tissue evidence="18">Whole body</tissue>
    </source>
</reference>
<dbReference type="InterPro" id="IPR000994">
    <property type="entry name" value="Pept_M24"/>
</dbReference>
<dbReference type="PANTHER" id="PTHR48480:SF2">
    <property type="entry name" value="PEPTIDASE D"/>
    <property type="match status" value="1"/>
</dbReference>
<comment type="catalytic activity">
    <reaction evidence="15">
        <text>Xaa-L-Pro dipeptide + H2O = an L-alpha-amino acid + L-proline</text>
        <dbReference type="Rhea" id="RHEA:76407"/>
        <dbReference type="ChEBI" id="CHEBI:15377"/>
        <dbReference type="ChEBI" id="CHEBI:59869"/>
        <dbReference type="ChEBI" id="CHEBI:60039"/>
        <dbReference type="ChEBI" id="CHEBI:195196"/>
        <dbReference type="EC" id="3.4.13.9"/>
    </reaction>
</comment>
<keyword evidence="3" id="KW-0645">Protease</keyword>
<comment type="similarity">
    <text evidence="9">Belongs to the peptidase M24B family. Eukaryotic-type prolidase subfamily.</text>
</comment>
<comment type="subunit">
    <text evidence="2">Homodimer.</text>
</comment>
<keyword evidence="7" id="KW-0482">Metalloprotease</keyword>
<dbReference type="Proteomes" id="UP000801492">
    <property type="component" value="Unassembled WGS sequence"/>
</dbReference>
<dbReference type="SUPFAM" id="SSF55920">
    <property type="entry name" value="Creatinase/aminopeptidase"/>
    <property type="match status" value="1"/>
</dbReference>
<organism evidence="18 19">
    <name type="scientific">Ignelater luminosus</name>
    <name type="common">Cucubano</name>
    <name type="synonym">Pyrophorus luminosus</name>
    <dbReference type="NCBI Taxonomy" id="2038154"/>
    <lineage>
        <taxon>Eukaryota</taxon>
        <taxon>Metazoa</taxon>
        <taxon>Ecdysozoa</taxon>
        <taxon>Arthropoda</taxon>
        <taxon>Hexapoda</taxon>
        <taxon>Insecta</taxon>
        <taxon>Pterygota</taxon>
        <taxon>Neoptera</taxon>
        <taxon>Endopterygota</taxon>
        <taxon>Coleoptera</taxon>
        <taxon>Polyphaga</taxon>
        <taxon>Elateriformia</taxon>
        <taxon>Elateroidea</taxon>
        <taxon>Elateridae</taxon>
        <taxon>Agrypninae</taxon>
        <taxon>Pyrophorini</taxon>
        <taxon>Ignelater</taxon>
    </lineage>
</organism>
<evidence type="ECO:0000256" key="6">
    <source>
        <dbReference type="ARBA" id="ARBA00022997"/>
    </source>
</evidence>
<dbReference type="SMART" id="SM01011">
    <property type="entry name" value="AMP_N"/>
    <property type="match status" value="1"/>
</dbReference>
<dbReference type="Pfam" id="PF00557">
    <property type="entry name" value="Peptidase_M24"/>
    <property type="match status" value="1"/>
</dbReference>
<dbReference type="InterPro" id="IPR001131">
    <property type="entry name" value="Peptidase_M24B_aminopep-P_CS"/>
</dbReference>
<evidence type="ECO:0000256" key="9">
    <source>
        <dbReference type="ARBA" id="ARBA00043990"/>
    </source>
</evidence>